<dbReference type="Pfam" id="PF20201">
    <property type="entry name" value="DUF6563"/>
    <property type="match status" value="1"/>
</dbReference>
<organism evidence="2 3">
    <name type="scientific">Candidatus Limisoma faecipullorum</name>
    <dbReference type="NCBI Taxonomy" id="2840854"/>
    <lineage>
        <taxon>Bacteria</taxon>
        <taxon>Pseudomonadati</taxon>
        <taxon>Bacteroidota</taxon>
        <taxon>Bacteroidia</taxon>
        <taxon>Bacteroidales</taxon>
        <taxon>Candidatus Limisoma</taxon>
    </lineage>
</organism>
<reference evidence="2" key="1">
    <citation type="submission" date="2020-10" db="EMBL/GenBank/DDBJ databases">
        <authorList>
            <person name="Gilroy R."/>
        </authorList>
    </citation>
    <scope>NUCLEOTIDE SEQUENCE</scope>
    <source>
        <strain evidence="2">6919</strain>
    </source>
</reference>
<proteinExistence type="predicted"/>
<feature type="signal peptide" evidence="1">
    <location>
        <begin position="1"/>
        <end position="20"/>
    </location>
</feature>
<evidence type="ECO:0000256" key="1">
    <source>
        <dbReference type="SAM" id="SignalP"/>
    </source>
</evidence>
<evidence type="ECO:0000313" key="3">
    <source>
        <dbReference type="Proteomes" id="UP000823598"/>
    </source>
</evidence>
<reference evidence="2" key="2">
    <citation type="journal article" date="2021" name="PeerJ">
        <title>Extensive microbial diversity within the chicken gut microbiome revealed by metagenomics and culture.</title>
        <authorList>
            <person name="Gilroy R."/>
            <person name="Ravi A."/>
            <person name="Getino M."/>
            <person name="Pursley I."/>
            <person name="Horton D.L."/>
            <person name="Alikhan N.F."/>
            <person name="Baker D."/>
            <person name="Gharbi K."/>
            <person name="Hall N."/>
            <person name="Watson M."/>
            <person name="Adriaenssens E.M."/>
            <person name="Foster-Nyarko E."/>
            <person name="Jarju S."/>
            <person name="Secka A."/>
            <person name="Antonio M."/>
            <person name="Oren A."/>
            <person name="Chaudhuri R.R."/>
            <person name="La Ragione R."/>
            <person name="Hildebrand F."/>
            <person name="Pallen M.J."/>
        </authorList>
    </citation>
    <scope>NUCLEOTIDE SEQUENCE</scope>
    <source>
        <strain evidence="2">6919</strain>
    </source>
</reference>
<comment type="caution">
    <text evidence="2">The sequence shown here is derived from an EMBL/GenBank/DDBJ whole genome shotgun (WGS) entry which is preliminary data.</text>
</comment>
<gene>
    <name evidence="2" type="ORF">IAB88_07415</name>
</gene>
<keyword evidence="1" id="KW-0732">Signal</keyword>
<evidence type="ECO:0000313" key="2">
    <source>
        <dbReference type="EMBL" id="MBO8476807.1"/>
    </source>
</evidence>
<accession>A0A9D9NKH0</accession>
<dbReference type="InterPro" id="IPR046693">
    <property type="entry name" value="DUF6563"/>
</dbReference>
<protein>
    <submittedName>
        <fullName evidence="2">Uncharacterized protein</fullName>
    </submittedName>
</protein>
<dbReference type="AlphaFoldDB" id="A0A9D9NKH0"/>
<dbReference type="EMBL" id="JADIMC010000084">
    <property type="protein sequence ID" value="MBO8476807.1"/>
    <property type="molecule type" value="Genomic_DNA"/>
</dbReference>
<name>A0A9D9NKH0_9BACT</name>
<feature type="chain" id="PRO_5038738229" evidence="1">
    <location>
        <begin position="21"/>
        <end position="211"/>
    </location>
</feature>
<dbReference type="Proteomes" id="UP000823598">
    <property type="component" value="Unassembled WGS sequence"/>
</dbReference>
<sequence>MKTSILAIILSLVATIPVFAKNWYCTDYDQYVSRNFTPLTPDSLKLTFERRGETEKYWKGGADFRLKSGNDSIDQFLAEKVRYLIYEDSLYVNCKDLRCDGVFLGDGYARAYRLEKDKIIVMLDKDDDGGLFVTIAEGIMGTLQPEMAPKTCYVITSDKKIVEKITPDWMYRYLEPYSSNLAQYKKYPKAQQESSRVIIWFLKALRKIYRY</sequence>